<dbReference type="SUPFAM" id="SSF51197">
    <property type="entry name" value="Clavaminate synthase-like"/>
    <property type="match status" value="1"/>
</dbReference>
<evidence type="ECO:0000256" key="1">
    <source>
        <dbReference type="ARBA" id="ARBA00001954"/>
    </source>
</evidence>
<accession>A0A345T390</accession>
<evidence type="ECO:0000313" key="6">
    <source>
        <dbReference type="Proteomes" id="UP000249340"/>
    </source>
</evidence>
<dbReference type="GO" id="GO:0032453">
    <property type="term" value="F:histone H3K4 demethylase activity"/>
    <property type="evidence" value="ECO:0007669"/>
    <property type="project" value="TreeGrafter"/>
</dbReference>
<feature type="domain" description="JmjC" evidence="4">
    <location>
        <begin position="76"/>
        <end position="229"/>
    </location>
</feature>
<dbReference type="KEGG" id="stri:C7M71_026635"/>
<protein>
    <recommendedName>
        <fullName evidence="4">JmjC domain-containing protein</fullName>
    </recommendedName>
</protein>
<evidence type="ECO:0000313" key="5">
    <source>
        <dbReference type="EMBL" id="AXI80445.1"/>
    </source>
</evidence>
<dbReference type="PROSITE" id="PS51184">
    <property type="entry name" value="JMJC"/>
    <property type="match status" value="1"/>
</dbReference>
<dbReference type="Pfam" id="PF08007">
    <property type="entry name" value="JmjC_2"/>
    <property type="match status" value="1"/>
</dbReference>
<dbReference type="PANTHER" id="PTHR13096:SF9">
    <property type="entry name" value="BIFUNCTIONAL LYSINE-SPECIFIC DEMETHYLASE AND HISTIDYL-HYDROXYLASE"/>
    <property type="match status" value="1"/>
</dbReference>
<dbReference type="PANTHER" id="PTHR13096">
    <property type="entry name" value="MINA53 MYC INDUCED NUCLEAR ANTIGEN"/>
    <property type="match status" value="1"/>
</dbReference>
<dbReference type="RefSeq" id="WP_111489390.1">
    <property type="nucleotide sequence ID" value="NZ_CP031264.1"/>
</dbReference>
<evidence type="ECO:0000256" key="3">
    <source>
        <dbReference type="ARBA" id="ARBA00023004"/>
    </source>
</evidence>
<evidence type="ECO:0000256" key="2">
    <source>
        <dbReference type="ARBA" id="ARBA00022723"/>
    </source>
</evidence>
<keyword evidence="2" id="KW-0479">Metal-binding</keyword>
<sequence length="286" mass="31799">MQTALSRLVTDPDTFRAAWPSVPTVYDRNATDLQQLATRQAAREILADPDIRPGGFGMVRDGVLTAERPSADHPTDTLVLNGLHRSYPPIMQFCKELSSMLGHPVTGNFYLTPAGKAQGFGWHWDCHHVFIAQTEGAKDWRLFAPTFVNPLEHHNWSKIGFSPEDKLRFAANAPDFSVTLRAGQVLFIPRGWVHAGQSTEKHSLHITFGVQLLTKHWALRKLWELGEDSEALRDALPPNLGGQDFTKLAGELVELFRGSLAELPADTVALRLRSGQRLSVLGQEPK</sequence>
<comment type="cofactor">
    <cofactor evidence="1">
        <name>Fe(2+)</name>
        <dbReference type="ChEBI" id="CHEBI:29033"/>
    </cofactor>
</comment>
<dbReference type="InterPro" id="IPR003347">
    <property type="entry name" value="JmjC_dom"/>
</dbReference>
<reference evidence="6" key="1">
    <citation type="submission" date="2018-07" db="EMBL/GenBank/DDBJ databases">
        <title>Streptacidiphilus bronchialis DSM 106435 chromosome.</title>
        <authorList>
            <person name="Batra D."/>
            <person name="Gulvik C.A."/>
        </authorList>
    </citation>
    <scope>NUCLEOTIDE SEQUENCE [LARGE SCALE GENOMIC DNA]</scope>
    <source>
        <strain evidence="6">DSM 106435</strain>
    </source>
</reference>
<dbReference type="SMART" id="SM00558">
    <property type="entry name" value="JmjC"/>
    <property type="match status" value="1"/>
</dbReference>
<keyword evidence="3" id="KW-0408">Iron</keyword>
<dbReference type="GO" id="GO:0046872">
    <property type="term" value="F:metal ion binding"/>
    <property type="evidence" value="ECO:0007669"/>
    <property type="project" value="UniProtKB-KW"/>
</dbReference>
<dbReference type="OrthoDB" id="9764016at2"/>
<organism evidence="5 6">
    <name type="scientific">Peterkaempfera bronchialis</name>
    <dbReference type="NCBI Taxonomy" id="2126346"/>
    <lineage>
        <taxon>Bacteria</taxon>
        <taxon>Bacillati</taxon>
        <taxon>Actinomycetota</taxon>
        <taxon>Actinomycetes</taxon>
        <taxon>Kitasatosporales</taxon>
        <taxon>Streptomycetaceae</taxon>
        <taxon>Peterkaempfera</taxon>
    </lineage>
</organism>
<name>A0A345T390_9ACTN</name>
<dbReference type="Gene3D" id="2.60.120.650">
    <property type="entry name" value="Cupin"/>
    <property type="match status" value="1"/>
</dbReference>
<keyword evidence="6" id="KW-1185">Reference proteome</keyword>
<dbReference type="GO" id="GO:0051864">
    <property type="term" value="F:histone H3K36 demethylase activity"/>
    <property type="evidence" value="ECO:0007669"/>
    <property type="project" value="TreeGrafter"/>
</dbReference>
<dbReference type="Proteomes" id="UP000249340">
    <property type="component" value="Chromosome"/>
</dbReference>
<evidence type="ECO:0000259" key="4">
    <source>
        <dbReference type="PROSITE" id="PS51184"/>
    </source>
</evidence>
<dbReference type="AlphaFoldDB" id="A0A345T390"/>
<proteinExistence type="predicted"/>
<dbReference type="EMBL" id="CP031264">
    <property type="protein sequence ID" value="AXI80445.1"/>
    <property type="molecule type" value="Genomic_DNA"/>
</dbReference>
<gene>
    <name evidence="5" type="ORF">C7M71_026635</name>
</gene>
<dbReference type="InterPro" id="IPR039994">
    <property type="entry name" value="NO66-like"/>
</dbReference>